<dbReference type="PROSITE" id="PS00472">
    <property type="entry name" value="SMALL_CYTOKINES_CC"/>
    <property type="match status" value="1"/>
</dbReference>
<keyword evidence="4 10" id="KW-0202">Cytokine</keyword>
<dbReference type="FunFam" id="2.40.50.40:FF:000002">
    <property type="entry name" value="C-C motif chemokine"/>
    <property type="match status" value="1"/>
</dbReference>
<keyword evidence="5 10" id="KW-0964">Secreted</keyword>
<evidence type="ECO:0000259" key="11">
    <source>
        <dbReference type="SMART" id="SM00199"/>
    </source>
</evidence>
<dbReference type="Gene3D" id="2.40.50.40">
    <property type="match status" value="1"/>
</dbReference>
<name>A0A093FTT7_GAVST</name>
<dbReference type="GO" id="GO:0005615">
    <property type="term" value="C:extracellular space"/>
    <property type="evidence" value="ECO:0007669"/>
    <property type="project" value="UniProtKB-KW"/>
</dbReference>
<feature type="domain" description="Chemokine interleukin-8-like" evidence="11">
    <location>
        <begin position="5"/>
        <end position="63"/>
    </location>
</feature>
<keyword evidence="7" id="KW-1015">Disulfide bond</keyword>
<proteinExistence type="inferred from homology"/>
<sequence length="71" mass="7991">APYAPSECCFNYVKLPLRRSNLKSFYTTPKDCFSPAIVFETRNGTKVCANPEMAWVGKAVESLQKRKGHHA</sequence>
<keyword evidence="13" id="KW-1185">Reference proteome</keyword>
<dbReference type="EMBL" id="KK634745">
    <property type="protein sequence ID" value="KFV57734.1"/>
    <property type="molecule type" value="Genomic_DNA"/>
</dbReference>
<evidence type="ECO:0000256" key="7">
    <source>
        <dbReference type="ARBA" id="ARBA00023157"/>
    </source>
</evidence>
<evidence type="ECO:0000256" key="5">
    <source>
        <dbReference type="ARBA" id="ARBA00022525"/>
    </source>
</evidence>
<keyword evidence="8" id="KW-0395">Inflammatory response</keyword>
<feature type="non-terminal residue" evidence="12">
    <location>
        <position position="71"/>
    </location>
</feature>
<protein>
    <recommendedName>
        <fullName evidence="10">C-C motif chemokine</fullName>
    </recommendedName>
</protein>
<dbReference type="AlphaFoldDB" id="A0A093FTT7"/>
<comment type="similarity">
    <text evidence="2 10">Belongs to the intercrine beta (chemokine CC) family.</text>
</comment>
<dbReference type="SMART" id="SM00199">
    <property type="entry name" value="SCY"/>
    <property type="match status" value="1"/>
</dbReference>
<dbReference type="InterPro" id="IPR001811">
    <property type="entry name" value="Chemokine_IL8-like_dom"/>
</dbReference>
<dbReference type="InterPro" id="IPR039809">
    <property type="entry name" value="Chemokine_b/g/d"/>
</dbReference>
<dbReference type="GO" id="GO:0008009">
    <property type="term" value="F:chemokine activity"/>
    <property type="evidence" value="ECO:0007669"/>
    <property type="project" value="InterPro"/>
</dbReference>
<dbReference type="CDD" id="cd00272">
    <property type="entry name" value="Chemokine_CC"/>
    <property type="match status" value="1"/>
</dbReference>
<keyword evidence="3 10" id="KW-0145">Chemotaxis</keyword>
<dbReference type="GO" id="GO:0006955">
    <property type="term" value="P:immune response"/>
    <property type="evidence" value="ECO:0007669"/>
    <property type="project" value="InterPro"/>
</dbReference>
<evidence type="ECO:0000256" key="8">
    <source>
        <dbReference type="ARBA" id="ARBA00023198"/>
    </source>
</evidence>
<dbReference type="PANTHER" id="PTHR12015">
    <property type="entry name" value="SMALL INDUCIBLE CYTOKINE A"/>
    <property type="match status" value="1"/>
</dbReference>
<evidence type="ECO:0000313" key="12">
    <source>
        <dbReference type="EMBL" id="KFV57734.1"/>
    </source>
</evidence>
<evidence type="ECO:0000256" key="6">
    <source>
        <dbReference type="ARBA" id="ARBA00022729"/>
    </source>
</evidence>
<evidence type="ECO:0000256" key="1">
    <source>
        <dbReference type="ARBA" id="ARBA00004613"/>
    </source>
</evidence>
<accession>A0A093FTT7</accession>
<evidence type="ECO:0000256" key="10">
    <source>
        <dbReference type="RuleBase" id="RU361150"/>
    </source>
</evidence>
<dbReference type="GO" id="GO:0006954">
    <property type="term" value="P:inflammatory response"/>
    <property type="evidence" value="ECO:0007669"/>
    <property type="project" value="UniProtKB-KW"/>
</dbReference>
<dbReference type="InterPro" id="IPR036048">
    <property type="entry name" value="Interleukin_8-like_sf"/>
</dbReference>
<reference evidence="12 13" key="1">
    <citation type="submission" date="2014-04" db="EMBL/GenBank/DDBJ databases">
        <title>Genome evolution of avian class.</title>
        <authorList>
            <person name="Zhang G."/>
            <person name="Li C."/>
        </authorList>
    </citation>
    <scope>NUCLEOTIDE SEQUENCE [LARGE SCALE GENOMIC DNA]</scope>
    <source>
        <strain evidence="12">BGI_N328</strain>
    </source>
</reference>
<dbReference type="SUPFAM" id="SSF54117">
    <property type="entry name" value="Interleukin 8-like chemokines"/>
    <property type="match status" value="1"/>
</dbReference>
<keyword evidence="6" id="KW-0732">Signal</keyword>
<comment type="function">
    <text evidence="9">Chemokine, which displays chemotactic activity for T lymphocytes, preferentially Th2 cells, but not monocytes or granulocytes. Therefore plays an important role in a wide range of inflammatory and immunological processes. Acts by binding to CCR4 at T-cell surface. Mediates GM-CSF/CSF2-driven pain and inflammation. In the brain, required to maintain the typical, highly branched morphology of hippocampal microglia under homeostatic conditions. May be important for the appropriate adaptation of microglial morphology and synaptic plasticity to acute lipopolysaccharide (LPS)-induced neuroinflammation. Plays a role in wound healing, mainly by inducing fibroblast migration into the wound.</text>
</comment>
<comment type="subcellular location">
    <subcellularLocation>
        <location evidence="1 10">Secreted</location>
    </subcellularLocation>
</comment>
<organism evidence="12 13">
    <name type="scientific">Gavia stellata</name>
    <name type="common">Red-throated diver</name>
    <name type="synonym">Colymbus stellatus</name>
    <dbReference type="NCBI Taxonomy" id="37040"/>
    <lineage>
        <taxon>Eukaryota</taxon>
        <taxon>Metazoa</taxon>
        <taxon>Chordata</taxon>
        <taxon>Craniata</taxon>
        <taxon>Vertebrata</taxon>
        <taxon>Euteleostomi</taxon>
        <taxon>Archelosauria</taxon>
        <taxon>Archosauria</taxon>
        <taxon>Dinosauria</taxon>
        <taxon>Saurischia</taxon>
        <taxon>Theropoda</taxon>
        <taxon>Coelurosauria</taxon>
        <taxon>Aves</taxon>
        <taxon>Neognathae</taxon>
        <taxon>Neoaves</taxon>
        <taxon>Aequornithes</taxon>
        <taxon>Gaviiformes</taxon>
        <taxon>Gaviidae</taxon>
        <taxon>Gavia</taxon>
    </lineage>
</organism>
<evidence type="ECO:0000256" key="9">
    <source>
        <dbReference type="ARBA" id="ARBA00046039"/>
    </source>
</evidence>
<evidence type="ECO:0000256" key="2">
    <source>
        <dbReference type="ARBA" id="ARBA00010868"/>
    </source>
</evidence>
<dbReference type="PANTHER" id="PTHR12015:SF111">
    <property type="entry name" value="C-C MOTIF CHEMOKINE 17"/>
    <property type="match status" value="1"/>
</dbReference>
<dbReference type="Proteomes" id="UP000054313">
    <property type="component" value="Unassembled WGS sequence"/>
</dbReference>
<feature type="non-terminal residue" evidence="12">
    <location>
        <position position="1"/>
    </location>
</feature>
<evidence type="ECO:0000313" key="13">
    <source>
        <dbReference type="Proteomes" id="UP000054313"/>
    </source>
</evidence>
<dbReference type="InterPro" id="IPR000827">
    <property type="entry name" value="Chemokine_CC_CS"/>
</dbReference>
<evidence type="ECO:0000256" key="3">
    <source>
        <dbReference type="ARBA" id="ARBA00022500"/>
    </source>
</evidence>
<dbReference type="Pfam" id="PF00048">
    <property type="entry name" value="IL8"/>
    <property type="match status" value="1"/>
</dbReference>
<gene>
    <name evidence="12" type="ORF">N328_07470</name>
</gene>
<evidence type="ECO:0000256" key="4">
    <source>
        <dbReference type="ARBA" id="ARBA00022514"/>
    </source>
</evidence>